<gene>
    <name evidence="1" type="ORF">Dsi01nite_096820</name>
</gene>
<keyword evidence="1" id="KW-0378">Hydrolase</keyword>
<dbReference type="InterPro" id="IPR036412">
    <property type="entry name" value="HAD-like_sf"/>
</dbReference>
<accession>A0A919UGS7</accession>
<comment type="caution">
    <text evidence="1">The sequence shown here is derived from an EMBL/GenBank/DDBJ whole genome shotgun (WGS) entry which is preliminary data.</text>
</comment>
<dbReference type="Gene3D" id="3.40.50.1000">
    <property type="entry name" value="HAD superfamily/HAD-like"/>
    <property type="match status" value="1"/>
</dbReference>
<evidence type="ECO:0000313" key="1">
    <source>
        <dbReference type="EMBL" id="GIG51641.1"/>
    </source>
</evidence>
<dbReference type="NCBIfam" id="TIGR01549">
    <property type="entry name" value="HAD-SF-IA-v1"/>
    <property type="match status" value="1"/>
</dbReference>
<organism evidence="1 2">
    <name type="scientific">Dactylosporangium siamense</name>
    <dbReference type="NCBI Taxonomy" id="685454"/>
    <lineage>
        <taxon>Bacteria</taxon>
        <taxon>Bacillati</taxon>
        <taxon>Actinomycetota</taxon>
        <taxon>Actinomycetes</taxon>
        <taxon>Micromonosporales</taxon>
        <taxon>Micromonosporaceae</taxon>
        <taxon>Dactylosporangium</taxon>
    </lineage>
</organism>
<name>A0A919UGS7_9ACTN</name>
<dbReference type="EMBL" id="BONQ01000157">
    <property type="protein sequence ID" value="GIG51641.1"/>
    <property type="molecule type" value="Genomic_DNA"/>
</dbReference>
<dbReference type="SFLD" id="SFLDG01129">
    <property type="entry name" value="C1.5:_HAD__Beta-PGM__Phosphata"/>
    <property type="match status" value="1"/>
</dbReference>
<dbReference type="SUPFAM" id="SSF56784">
    <property type="entry name" value="HAD-like"/>
    <property type="match status" value="1"/>
</dbReference>
<dbReference type="PANTHER" id="PTHR46649:SF4">
    <property type="entry name" value="HALOACID DEHALOGENASE-LIKE HYDROLASE (HAD) SUPERFAMILY PROTEIN"/>
    <property type="match status" value="1"/>
</dbReference>
<proteinExistence type="predicted"/>
<dbReference type="Proteomes" id="UP000660611">
    <property type="component" value="Unassembled WGS sequence"/>
</dbReference>
<dbReference type="GO" id="GO:0016787">
    <property type="term" value="F:hydrolase activity"/>
    <property type="evidence" value="ECO:0007669"/>
    <property type="project" value="UniProtKB-KW"/>
</dbReference>
<protein>
    <submittedName>
        <fullName evidence="1">Hydrolase</fullName>
    </submittedName>
</protein>
<dbReference type="PANTHER" id="PTHR46649">
    <property type="match status" value="1"/>
</dbReference>
<dbReference type="InterPro" id="IPR006439">
    <property type="entry name" value="HAD-SF_hydro_IA"/>
</dbReference>
<sequence>MTGSVVAMRTLFDTPSAYACDPASSADPVPPVQAVLFDFANTIFHMIDVAVWLRRIAADTGRTDELDDPAALAAVEADLAAAYQLPEVLAVQVGRDLTADRHRDAMLAWFAAVPFLRGHEAAAQARVVHADSWVPYQDTGAVLRGLRERGVRVGVVSDIGWDIRVHVDRAGLGDLVDTYALSFEAGREKPDPELFRKACADLGADPRATLMVGDNPVRDGGASAAGLRCYILPAEHRTGDRGLAPVLDLVQAVR</sequence>
<dbReference type="AlphaFoldDB" id="A0A919UGS7"/>
<dbReference type="Pfam" id="PF00702">
    <property type="entry name" value="Hydrolase"/>
    <property type="match status" value="1"/>
</dbReference>
<evidence type="ECO:0000313" key="2">
    <source>
        <dbReference type="Proteomes" id="UP000660611"/>
    </source>
</evidence>
<dbReference type="SFLD" id="SFLDS00003">
    <property type="entry name" value="Haloacid_Dehalogenase"/>
    <property type="match status" value="1"/>
</dbReference>
<dbReference type="InterPro" id="IPR023214">
    <property type="entry name" value="HAD_sf"/>
</dbReference>
<keyword evidence="2" id="KW-1185">Reference proteome</keyword>
<reference evidence="1" key="1">
    <citation type="submission" date="2021-01" db="EMBL/GenBank/DDBJ databases">
        <title>Whole genome shotgun sequence of Dactylosporangium siamense NBRC 106093.</title>
        <authorList>
            <person name="Komaki H."/>
            <person name="Tamura T."/>
        </authorList>
    </citation>
    <scope>NUCLEOTIDE SEQUENCE</scope>
    <source>
        <strain evidence="1">NBRC 106093</strain>
    </source>
</reference>